<reference evidence="1 2" key="1">
    <citation type="submission" date="2023-04" db="EMBL/GenBank/DDBJ databases">
        <title>Genome of Basidiobolus ranarum AG-B5.</title>
        <authorList>
            <person name="Stajich J.E."/>
            <person name="Carter-House D."/>
            <person name="Gryganskyi A."/>
        </authorList>
    </citation>
    <scope>NUCLEOTIDE SEQUENCE [LARGE SCALE GENOMIC DNA]</scope>
    <source>
        <strain evidence="1 2">AG-B5</strain>
    </source>
</reference>
<dbReference type="Proteomes" id="UP001479436">
    <property type="component" value="Unassembled WGS sequence"/>
</dbReference>
<gene>
    <name evidence="1" type="ORF">K7432_016118</name>
</gene>
<dbReference type="EMBL" id="JASJQH010002482">
    <property type="protein sequence ID" value="KAK9760155.1"/>
    <property type="molecule type" value="Genomic_DNA"/>
</dbReference>
<sequence length="192" mass="22241">MLLQRSPATPGRLDRVELNIEHVYTVDRSSFLSRDISVSTTNISQPSYCLKRKMTHKIYYKIEQTYPTHHASKGITLSAERRAFRRTVSLKSTDLNLYTELRKLSLFSTKYSFVWNGETYIWKRHEYGNLNLACLCPRTGKRLAEFRWKSPQFPQLKAMGELSMTGFVSNDPDFQSVLVAAFLITLDTLLEC</sequence>
<evidence type="ECO:0000313" key="2">
    <source>
        <dbReference type="Proteomes" id="UP001479436"/>
    </source>
</evidence>
<organism evidence="1 2">
    <name type="scientific">Basidiobolus ranarum</name>
    <dbReference type="NCBI Taxonomy" id="34480"/>
    <lineage>
        <taxon>Eukaryota</taxon>
        <taxon>Fungi</taxon>
        <taxon>Fungi incertae sedis</taxon>
        <taxon>Zoopagomycota</taxon>
        <taxon>Entomophthoromycotina</taxon>
        <taxon>Basidiobolomycetes</taxon>
        <taxon>Basidiobolales</taxon>
        <taxon>Basidiobolaceae</taxon>
        <taxon>Basidiobolus</taxon>
    </lineage>
</organism>
<protein>
    <recommendedName>
        <fullName evidence="3">Tubby C-terminal domain-containing protein</fullName>
    </recommendedName>
</protein>
<evidence type="ECO:0000313" key="1">
    <source>
        <dbReference type="EMBL" id="KAK9760155.1"/>
    </source>
</evidence>
<evidence type="ECO:0008006" key="3">
    <source>
        <dbReference type="Google" id="ProtNLM"/>
    </source>
</evidence>
<accession>A0ABR2WF61</accession>
<name>A0ABR2WF61_9FUNG</name>
<keyword evidence="2" id="KW-1185">Reference proteome</keyword>
<proteinExistence type="predicted"/>
<comment type="caution">
    <text evidence="1">The sequence shown here is derived from an EMBL/GenBank/DDBJ whole genome shotgun (WGS) entry which is preliminary data.</text>
</comment>